<comment type="caution">
    <text evidence="1">The sequence shown here is derived from an EMBL/GenBank/DDBJ whole genome shotgun (WGS) entry which is preliminary data.</text>
</comment>
<organism evidence="1 2">
    <name type="scientific">Kipferlia bialata</name>
    <dbReference type="NCBI Taxonomy" id="797122"/>
    <lineage>
        <taxon>Eukaryota</taxon>
        <taxon>Metamonada</taxon>
        <taxon>Carpediemonas-like organisms</taxon>
        <taxon>Kipferlia</taxon>
    </lineage>
</organism>
<dbReference type="AlphaFoldDB" id="A0A9K3CVG2"/>
<protein>
    <submittedName>
        <fullName evidence="1">Uncharacterized protein</fullName>
    </submittedName>
</protein>
<keyword evidence="2" id="KW-1185">Reference proteome</keyword>
<evidence type="ECO:0000313" key="2">
    <source>
        <dbReference type="Proteomes" id="UP000265618"/>
    </source>
</evidence>
<sequence length="313" mass="34472">MTKEGVEETGDTLQFQCPCGAFLPTWAEYALHAMLCSDTHSTSVSIQSLPVFQHPPLSHFTEHTVGFDRTRLPLPSTPVFFSNVFWHLQKAGFNPTLYGSYQTVYATQTSDMDIALGHGSLRLARTSLQSSRLGTCRILGNPGERNRRHMKVYAPGVGRRGHHIDVVSSRDNDGPQKKQILLNLATVLPIMSHLKSVLKTMASATGCLAPGTRGQKTRAELLAKVEETYDTSSPEALLSGVLLDWCAYNKVSVRGIRDSVVCKSIVDGTPLPRPEMYYLPPTMQALVEPLRLGLERGETVPPLVRALSHMSVF</sequence>
<accession>A0A9K3CVG2</accession>
<dbReference type="EMBL" id="BDIP01001285">
    <property type="protein sequence ID" value="GIQ84048.1"/>
    <property type="molecule type" value="Genomic_DNA"/>
</dbReference>
<proteinExistence type="predicted"/>
<evidence type="ECO:0000313" key="1">
    <source>
        <dbReference type="EMBL" id="GIQ84048.1"/>
    </source>
</evidence>
<gene>
    <name evidence="1" type="ORF">KIPB_005476</name>
</gene>
<name>A0A9K3CVG2_9EUKA</name>
<reference evidence="1 2" key="1">
    <citation type="journal article" date="2018" name="PLoS ONE">
        <title>The draft genome of Kipferlia bialata reveals reductive genome evolution in fornicate parasites.</title>
        <authorList>
            <person name="Tanifuji G."/>
            <person name="Takabayashi S."/>
            <person name="Kume K."/>
            <person name="Takagi M."/>
            <person name="Nakayama T."/>
            <person name="Kamikawa R."/>
            <person name="Inagaki Y."/>
            <person name="Hashimoto T."/>
        </authorList>
    </citation>
    <scope>NUCLEOTIDE SEQUENCE [LARGE SCALE GENOMIC DNA]</scope>
    <source>
        <strain evidence="1">NY0173</strain>
    </source>
</reference>
<dbReference type="Proteomes" id="UP000265618">
    <property type="component" value="Unassembled WGS sequence"/>
</dbReference>